<dbReference type="Pfam" id="PF06445">
    <property type="entry name" value="GyrI-like"/>
    <property type="match status" value="1"/>
</dbReference>
<feature type="domain" description="AraC effector-binding" evidence="1">
    <location>
        <begin position="4"/>
        <end position="159"/>
    </location>
</feature>
<dbReference type="OrthoDB" id="8560232at2"/>
<gene>
    <name evidence="2" type="ORF">E4S40_08910</name>
</gene>
<dbReference type="Proteomes" id="UP000297647">
    <property type="component" value="Unassembled WGS sequence"/>
</dbReference>
<dbReference type="InterPro" id="IPR029442">
    <property type="entry name" value="GyrI-like"/>
</dbReference>
<dbReference type="RefSeq" id="WP_135073203.1">
    <property type="nucleotide sequence ID" value="NZ_SPSB01000003.1"/>
</dbReference>
<dbReference type="EMBL" id="SPSB01000003">
    <property type="protein sequence ID" value="TFV94149.1"/>
    <property type="molecule type" value="Genomic_DNA"/>
</dbReference>
<dbReference type="PANTHER" id="PTHR36444">
    <property type="entry name" value="TRANSCRIPTIONAL REGULATOR PROTEIN YOBU-RELATED"/>
    <property type="match status" value="1"/>
</dbReference>
<proteinExistence type="predicted"/>
<reference evidence="2 3" key="1">
    <citation type="submission" date="2019-03" db="EMBL/GenBank/DDBJ databases">
        <title>Algoriphagus sp. nov, a new strain isolated from root system soil of mangrove plant Kandelia.</title>
        <authorList>
            <person name="Yin Q."/>
            <person name="Wang K."/>
            <person name="Song Z."/>
        </authorList>
    </citation>
    <scope>NUCLEOTIDE SEQUENCE [LARGE SCALE GENOMIC DNA]</scope>
    <source>
        <strain evidence="2 3">XY-J91</strain>
    </source>
</reference>
<dbReference type="InterPro" id="IPR010499">
    <property type="entry name" value="AraC_E-bd"/>
</dbReference>
<evidence type="ECO:0000259" key="1">
    <source>
        <dbReference type="SMART" id="SM00871"/>
    </source>
</evidence>
<accession>A0A4Y9QNH5</accession>
<dbReference type="PANTHER" id="PTHR36444:SF2">
    <property type="entry name" value="TRANSCRIPTIONAL REGULATOR PROTEIN YOBU-RELATED"/>
    <property type="match status" value="1"/>
</dbReference>
<dbReference type="InterPro" id="IPR011256">
    <property type="entry name" value="Reg_factor_effector_dom_sf"/>
</dbReference>
<organism evidence="2 3">
    <name type="scientific">Algoriphagus kandeliae</name>
    <dbReference type="NCBI Taxonomy" id="2562278"/>
    <lineage>
        <taxon>Bacteria</taxon>
        <taxon>Pseudomonadati</taxon>
        <taxon>Bacteroidota</taxon>
        <taxon>Cytophagia</taxon>
        <taxon>Cytophagales</taxon>
        <taxon>Cyclobacteriaceae</taxon>
        <taxon>Algoriphagus</taxon>
    </lineage>
</organism>
<dbReference type="SMART" id="SM00871">
    <property type="entry name" value="AraC_E_bind"/>
    <property type="match status" value="1"/>
</dbReference>
<dbReference type="SUPFAM" id="SSF55136">
    <property type="entry name" value="Probable bacterial effector-binding domain"/>
    <property type="match status" value="1"/>
</dbReference>
<dbReference type="AlphaFoldDB" id="A0A4Y9QNH5"/>
<name>A0A4Y9QNH5_9BACT</name>
<evidence type="ECO:0000313" key="2">
    <source>
        <dbReference type="EMBL" id="TFV94149.1"/>
    </source>
</evidence>
<keyword evidence="3" id="KW-1185">Reference proteome</keyword>
<evidence type="ECO:0000313" key="3">
    <source>
        <dbReference type="Proteomes" id="UP000297647"/>
    </source>
</evidence>
<dbReference type="Gene3D" id="3.20.80.10">
    <property type="entry name" value="Regulatory factor, effector binding domain"/>
    <property type="match status" value="1"/>
</dbReference>
<protein>
    <submittedName>
        <fullName evidence="2">AraC family transcriptional regulator</fullName>
    </submittedName>
</protein>
<comment type="caution">
    <text evidence="2">The sequence shown here is derived from an EMBL/GenBank/DDBJ whole genome shotgun (WGS) entry which is preliminary data.</text>
</comment>
<sequence>MKNLNPRIEEISSKKMIGKKQIMSLANFQAGELWKNFIPKKKEILNPISKELYSISIYPTNYFHDFQDENEFEKWAAVEVACFENIPSHLETLVIQAGLYAVFEYKGMSSDPSIFHYIFWTWLPNSNWELDQRPHFEILGDNYINNDPNSEEEIWIPIKQM</sequence>
<dbReference type="InterPro" id="IPR053182">
    <property type="entry name" value="YobU-like_regulator"/>
</dbReference>